<reference evidence="1 2" key="1">
    <citation type="submission" date="2019-09" db="EMBL/GenBank/DDBJ databases">
        <title>Whole genome sequences of isolates from the Mars Exploration Rovers.</title>
        <authorList>
            <person name="Seuylemezian A."/>
            <person name="Vaishampayan P."/>
        </authorList>
    </citation>
    <scope>NUCLEOTIDE SEQUENCE [LARGE SCALE GENOMIC DNA]</scope>
    <source>
        <strain evidence="1 2">MER_TA_151</strain>
    </source>
</reference>
<proteinExistence type="predicted"/>
<dbReference type="OrthoDB" id="2156930at2"/>
<accession>A0A5J5HLD4</accession>
<dbReference type="InterPro" id="IPR036388">
    <property type="entry name" value="WH-like_DNA-bd_sf"/>
</dbReference>
<keyword evidence="2" id="KW-1185">Reference proteome</keyword>
<gene>
    <name evidence="1" type="ORF">F4V44_17870</name>
</gene>
<evidence type="ECO:0000313" key="2">
    <source>
        <dbReference type="Proteomes" id="UP000326671"/>
    </source>
</evidence>
<protein>
    <submittedName>
        <fullName evidence="1">Replication initiation protein</fullName>
    </submittedName>
</protein>
<dbReference type="SUPFAM" id="SSF46785">
    <property type="entry name" value="Winged helix' DNA-binding domain"/>
    <property type="match status" value="1"/>
</dbReference>
<organism evidence="1 2">
    <name type="scientific">Niallia endozanthoxylica</name>
    <dbReference type="NCBI Taxonomy" id="2036016"/>
    <lineage>
        <taxon>Bacteria</taxon>
        <taxon>Bacillati</taxon>
        <taxon>Bacillota</taxon>
        <taxon>Bacilli</taxon>
        <taxon>Bacillales</taxon>
        <taxon>Bacillaceae</taxon>
        <taxon>Niallia</taxon>
    </lineage>
</organism>
<dbReference type="EMBL" id="VYKL01000027">
    <property type="protein sequence ID" value="KAA9021556.1"/>
    <property type="molecule type" value="Genomic_DNA"/>
</dbReference>
<dbReference type="Proteomes" id="UP000326671">
    <property type="component" value="Unassembled WGS sequence"/>
</dbReference>
<dbReference type="Gene3D" id="1.10.10.10">
    <property type="entry name" value="Winged helix-like DNA-binding domain superfamily/Winged helix DNA-binding domain"/>
    <property type="match status" value="1"/>
</dbReference>
<name>A0A5J5HLD4_9BACI</name>
<dbReference type="RefSeq" id="WP_150441385.1">
    <property type="nucleotide sequence ID" value="NZ_VYKL01000027.1"/>
</dbReference>
<evidence type="ECO:0000313" key="1">
    <source>
        <dbReference type="EMBL" id="KAA9021556.1"/>
    </source>
</evidence>
<comment type="caution">
    <text evidence="1">The sequence shown here is derived from an EMBL/GenBank/DDBJ whole genome shotgun (WGS) entry which is preliminary data.</text>
</comment>
<dbReference type="Pfam" id="PF21205">
    <property type="entry name" value="Rep3_C"/>
    <property type="match status" value="1"/>
</dbReference>
<sequence>MKLFRVEKEKTYQQNTGDVAISEINEYTELEVHYKEEKRGRAIVDFDLIWSNGKPMKSLLKS</sequence>
<dbReference type="InterPro" id="IPR036390">
    <property type="entry name" value="WH_DNA-bd_sf"/>
</dbReference>
<dbReference type="AlphaFoldDB" id="A0A5J5HLD4"/>